<keyword evidence="3" id="KW-1185">Reference proteome</keyword>
<dbReference type="SUPFAM" id="SSF53756">
    <property type="entry name" value="UDP-Glycosyltransferase/glycogen phosphorylase"/>
    <property type="match status" value="1"/>
</dbReference>
<reference evidence="2 3" key="1">
    <citation type="submission" date="2022-10" db="EMBL/GenBank/DDBJ databases">
        <title>Dissemination of Carbapenem-producing Enterobacteriaceae in the natural water sources, Central Thailand.</title>
        <authorList>
            <person name="Songsaeng W."/>
            <person name="Prapasarakul N."/>
            <person name="Am-In N."/>
            <person name="Wongsurawat T."/>
            <person name="Sirichokchatchawan W."/>
        </authorList>
    </citation>
    <scope>NUCLEOTIDE SEQUENCE [LARGE SCALE GENOMIC DNA]</scope>
    <source>
        <strain evidence="2 3">WS12-3</strain>
    </source>
</reference>
<protein>
    <submittedName>
        <fullName evidence="2">Glycosyltransferase</fullName>
        <ecNumber evidence="2">2.4.-.-</ecNumber>
    </submittedName>
</protein>
<dbReference type="EMBL" id="CP110533">
    <property type="protein sequence ID" value="WFC81201.1"/>
    <property type="molecule type" value="Genomic_DNA"/>
</dbReference>
<dbReference type="Gene3D" id="3.90.550.10">
    <property type="entry name" value="Spore Coat Polysaccharide Biosynthesis Protein SpsA, Chain A"/>
    <property type="match status" value="1"/>
</dbReference>
<dbReference type="Proteomes" id="UP001219309">
    <property type="component" value="Chromosome"/>
</dbReference>
<sequence length="692" mass="78714">MLKNQIKNMARPLFYQLSPSMRSRVKKAYQIVRGIKLEQPSIIKNIGGGLSHLGTSVGGDLSNLHQLTKKENGLDILLFPVIDWEFRLQRPQQLAKELGKLGNRVIYFATTFNVTNTPGFIIEKMPVDGVVLCKLNINKHEVNIYKDKLDRDQISFLIHSVYLVRQAFGLGFTNSLIDLPFWREVAEGLSSNHIIYDCMDHHAGFENNEFSMLTEEEKLFKSSDLVITTAQRLSESVAKHCDNIIIRNGCEVEYFSKIPEKGALNKLRPVVGYYGAIAEWFDLDLLIASAQAYPQYDFVMIGGTTCDISPARKIKNITFLGEIPYTQLTPYLKDFDVCLIPFKLIELTLCTNPVKVYEYLAAGKPVVCTAMPEVVIMGDIVHVGNTKEQFISQIGIAMAETSNETLREKRREWAKHHDWSSRAQQLSDSIRELNSKKLKVSLIVLTFNNLALTKECLQSIQRNTEYDNYEVIIVDNLSTDGTRDYLQKYYVGKPNYTVILNNENVGFAAGNNIGLEKATGDILIVLNNDTYVSPFWLGNLIKGFKNNPELGLVGPVTNNIGNESKINISYNNWSEMNIQSLHYISRHANEVYPMDCLAFFCAAIRREVYSEIGGISTDYGLGFFEDDDYCQEVKKRGWKMAAIEDSFVHHHLSASFNQLKNNKKELLMQKNKVIFESKWGEWKPHSYRPGVH</sequence>
<dbReference type="InterPro" id="IPR001173">
    <property type="entry name" value="Glyco_trans_2-like"/>
</dbReference>
<evidence type="ECO:0000313" key="3">
    <source>
        <dbReference type="Proteomes" id="UP001219309"/>
    </source>
</evidence>
<keyword evidence="2" id="KW-0808">Transferase</keyword>
<dbReference type="RefSeq" id="WP_277717830.1">
    <property type="nucleotide sequence ID" value="NZ_CP110533.1"/>
</dbReference>
<dbReference type="Pfam" id="PF13692">
    <property type="entry name" value="Glyco_trans_1_4"/>
    <property type="match status" value="1"/>
</dbReference>
<accession>A0ABY8DW86</accession>
<dbReference type="PANTHER" id="PTHR43179">
    <property type="entry name" value="RHAMNOSYLTRANSFERASE WBBL"/>
    <property type="match status" value="1"/>
</dbReference>
<dbReference type="CDD" id="cd04186">
    <property type="entry name" value="GT_2_like_c"/>
    <property type="match status" value="1"/>
</dbReference>
<dbReference type="Pfam" id="PF00535">
    <property type="entry name" value="Glycos_transf_2"/>
    <property type="match status" value="1"/>
</dbReference>
<dbReference type="InterPro" id="IPR029044">
    <property type="entry name" value="Nucleotide-diphossugar_trans"/>
</dbReference>
<organism evidence="2 3">
    <name type="scientific">Enterobacter quasiroggenkampii</name>
    <dbReference type="NCBI Taxonomy" id="2497436"/>
    <lineage>
        <taxon>Bacteria</taxon>
        <taxon>Pseudomonadati</taxon>
        <taxon>Pseudomonadota</taxon>
        <taxon>Gammaproteobacteria</taxon>
        <taxon>Enterobacterales</taxon>
        <taxon>Enterobacteriaceae</taxon>
        <taxon>Enterobacter</taxon>
    </lineage>
</organism>
<evidence type="ECO:0000313" key="2">
    <source>
        <dbReference type="EMBL" id="WFC81201.1"/>
    </source>
</evidence>
<dbReference type="SUPFAM" id="SSF53448">
    <property type="entry name" value="Nucleotide-diphospho-sugar transferases"/>
    <property type="match status" value="1"/>
</dbReference>
<keyword evidence="2" id="KW-0328">Glycosyltransferase</keyword>
<evidence type="ECO:0000259" key="1">
    <source>
        <dbReference type="Pfam" id="PF00535"/>
    </source>
</evidence>
<dbReference type="GO" id="GO:0016757">
    <property type="term" value="F:glycosyltransferase activity"/>
    <property type="evidence" value="ECO:0007669"/>
    <property type="project" value="UniProtKB-KW"/>
</dbReference>
<proteinExistence type="predicted"/>
<feature type="domain" description="Glycosyltransferase 2-like" evidence="1">
    <location>
        <begin position="441"/>
        <end position="612"/>
    </location>
</feature>
<name>A0ABY8DW86_9ENTR</name>
<dbReference type="PANTHER" id="PTHR43179:SF7">
    <property type="entry name" value="RHAMNOSYLTRANSFERASE WBBL"/>
    <property type="match status" value="1"/>
</dbReference>
<gene>
    <name evidence="2" type="ORF">OM418_14255</name>
</gene>
<dbReference type="EC" id="2.4.-.-" evidence="2"/>
<dbReference type="Gene3D" id="3.40.50.2000">
    <property type="entry name" value="Glycogen Phosphorylase B"/>
    <property type="match status" value="1"/>
</dbReference>